<name>D6A401_STRV1</name>
<evidence type="ECO:0000313" key="2">
    <source>
        <dbReference type="EMBL" id="EFE71555.2"/>
    </source>
</evidence>
<accession>D6A401</accession>
<evidence type="ECO:0000256" key="1">
    <source>
        <dbReference type="SAM" id="MobiDB-lite"/>
    </source>
</evidence>
<protein>
    <submittedName>
        <fullName evidence="2">Major facilitator superfamily MFS_1</fullName>
    </submittedName>
</protein>
<dbReference type="Proteomes" id="UP000003824">
    <property type="component" value="Unassembled WGS sequence"/>
</dbReference>
<sequence length="33" mass="3836">MSYPEPSWEILPRKTGQSVSPDAWPRPGEDHER</sequence>
<gene>
    <name evidence="2" type="ORF">SSFG_07900</name>
</gene>
<feature type="region of interest" description="Disordered" evidence="1">
    <location>
        <begin position="1"/>
        <end position="33"/>
    </location>
</feature>
<dbReference type="EMBL" id="DS999641">
    <property type="protein sequence ID" value="EFE71555.2"/>
    <property type="molecule type" value="Genomic_DNA"/>
</dbReference>
<dbReference type="AlphaFoldDB" id="D6A401"/>
<proteinExistence type="predicted"/>
<reference evidence="3" key="1">
    <citation type="submission" date="2008-12" db="EMBL/GenBank/DDBJ databases">
        <title>Annotation of Streptomyces ghanaensis ATCC 14672.</title>
        <authorList>
            <consortium name="The Broad Institute Genome Sequencing Platform"/>
            <consortium name="Broad Institute Microbial Sequencing Center"/>
            <person name="Fischbach M."/>
            <person name="Ward D."/>
            <person name="Young S."/>
            <person name="Kodira C.D."/>
            <person name="Zeng Q."/>
            <person name="Koehrsen M."/>
            <person name="Godfrey P."/>
            <person name="Alvarado L."/>
            <person name="Berlin A.M."/>
            <person name="Borenstein D."/>
            <person name="Chen Z."/>
            <person name="Engels R."/>
            <person name="Freedman E."/>
            <person name="Gellesch M."/>
            <person name="Goldberg J."/>
            <person name="Griggs A."/>
            <person name="Gujja S."/>
            <person name="Heiman D.I."/>
            <person name="Hepburn T.A."/>
            <person name="Howarth C."/>
            <person name="Jen D."/>
            <person name="Larson L."/>
            <person name="Lewis B."/>
            <person name="Mehta T."/>
            <person name="Park D."/>
            <person name="Pearson M."/>
            <person name="Roberts A."/>
            <person name="Saif S."/>
            <person name="Shea T.D."/>
            <person name="Shenoy N."/>
            <person name="Sisk P."/>
            <person name="Stolte C."/>
            <person name="Sykes S.N."/>
            <person name="Walk T."/>
            <person name="White J."/>
            <person name="Yandava C."/>
            <person name="Straight P."/>
            <person name="Clardy J."/>
            <person name="Hung D."/>
            <person name="Kolter R."/>
            <person name="Mekalanos J."/>
            <person name="Walker S."/>
            <person name="Walsh C.T."/>
            <person name="Wieland B.L.C."/>
            <person name="Ilzarbe M."/>
            <person name="Galagan J."/>
            <person name="Nusbaum C."/>
            <person name="Birren B."/>
        </authorList>
    </citation>
    <scope>NUCLEOTIDE SEQUENCE [LARGE SCALE GENOMIC DNA]</scope>
    <source>
        <strain evidence="3">ATCC 14672 / DSM 40746 / JCM 4963 / KCTC 9882 / NRRL B-12104 / FH 1290</strain>
    </source>
</reference>
<organism evidence="2 3">
    <name type="scientific">Streptomyces viridosporus (strain ATCC 14672 / DSM 40746 / JCM 4963 / KCTC 9882 / NRRL B-12104 / FH 1290)</name>
    <name type="common">Streptomyces ghanaensis</name>
    <dbReference type="NCBI Taxonomy" id="566461"/>
    <lineage>
        <taxon>Bacteria</taxon>
        <taxon>Bacillati</taxon>
        <taxon>Actinomycetota</taxon>
        <taxon>Actinomycetes</taxon>
        <taxon>Kitasatosporales</taxon>
        <taxon>Streptomycetaceae</taxon>
        <taxon>Streptomyces</taxon>
    </lineage>
</organism>
<evidence type="ECO:0000313" key="3">
    <source>
        <dbReference type="Proteomes" id="UP000003824"/>
    </source>
</evidence>